<reference evidence="1 2" key="1">
    <citation type="submission" date="2022-02" db="EMBL/GenBank/DDBJ databases">
        <authorList>
            <person name="Min J."/>
        </authorList>
    </citation>
    <scope>NUCLEOTIDE SEQUENCE [LARGE SCALE GENOMIC DNA]</scope>
    <source>
        <strain evidence="1 2">GR10-1</strain>
    </source>
</reference>
<dbReference type="Proteomes" id="UP001202248">
    <property type="component" value="Unassembled WGS sequence"/>
</dbReference>
<dbReference type="SUPFAM" id="SSF56219">
    <property type="entry name" value="DNase I-like"/>
    <property type="match status" value="1"/>
</dbReference>
<dbReference type="RefSeq" id="WP_240833219.1">
    <property type="nucleotide sequence ID" value="NZ_JAKWBL010000004.1"/>
</dbReference>
<sequence>MPADAEPYKIIANSAILRDSHKDVSKPYENNSSFNGFKNNFTTTNVIDHVFITKQWQASKWGILTDTYFGKFPSDHFPVVAELTIGR</sequence>
<organism evidence="1 2">
    <name type="scientific">Niabella ginsengisoli</name>
    <dbReference type="NCBI Taxonomy" id="522298"/>
    <lineage>
        <taxon>Bacteria</taxon>
        <taxon>Pseudomonadati</taxon>
        <taxon>Bacteroidota</taxon>
        <taxon>Chitinophagia</taxon>
        <taxon>Chitinophagales</taxon>
        <taxon>Chitinophagaceae</taxon>
        <taxon>Niabella</taxon>
    </lineage>
</organism>
<dbReference type="EMBL" id="JAKWBL010000004">
    <property type="protein sequence ID" value="MCH5600804.1"/>
    <property type="molecule type" value="Genomic_DNA"/>
</dbReference>
<name>A0ABS9SR20_9BACT</name>
<evidence type="ECO:0000313" key="2">
    <source>
        <dbReference type="Proteomes" id="UP001202248"/>
    </source>
</evidence>
<accession>A0ABS9SR20</accession>
<dbReference type="InterPro" id="IPR036691">
    <property type="entry name" value="Endo/exonu/phosph_ase_sf"/>
</dbReference>
<evidence type="ECO:0000313" key="1">
    <source>
        <dbReference type="EMBL" id="MCH5600804.1"/>
    </source>
</evidence>
<protein>
    <recommendedName>
        <fullName evidence="3">Endonuclease/exonuclease/phosphatase domain-containing protein</fullName>
    </recommendedName>
</protein>
<proteinExistence type="predicted"/>
<comment type="caution">
    <text evidence="1">The sequence shown here is derived from an EMBL/GenBank/DDBJ whole genome shotgun (WGS) entry which is preliminary data.</text>
</comment>
<keyword evidence="2" id="KW-1185">Reference proteome</keyword>
<gene>
    <name evidence="1" type="ORF">MKP09_24260</name>
</gene>
<evidence type="ECO:0008006" key="3">
    <source>
        <dbReference type="Google" id="ProtNLM"/>
    </source>
</evidence>
<dbReference type="Gene3D" id="3.60.10.10">
    <property type="entry name" value="Endonuclease/exonuclease/phosphatase"/>
    <property type="match status" value="1"/>
</dbReference>